<reference evidence="1 2" key="1">
    <citation type="submission" date="2019-07" db="EMBL/GenBank/DDBJ databases">
        <authorList>
            <person name="Huq M.A."/>
        </authorList>
    </citation>
    <scope>NUCLEOTIDE SEQUENCE [LARGE SCALE GENOMIC DNA]</scope>
    <source>
        <strain evidence="1 2">MAH-3</strain>
    </source>
</reference>
<comment type="caution">
    <text evidence="1">The sequence shown here is derived from an EMBL/GenBank/DDBJ whole genome shotgun (WGS) entry which is preliminary data.</text>
</comment>
<dbReference type="SUPFAM" id="SSF55729">
    <property type="entry name" value="Acyl-CoA N-acyltransferases (Nat)"/>
    <property type="match status" value="1"/>
</dbReference>
<dbReference type="InterPro" id="IPR016181">
    <property type="entry name" value="Acyl_CoA_acyltransferase"/>
</dbReference>
<dbReference type="OrthoDB" id="6290225at2"/>
<dbReference type="Pfam" id="PF13420">
    <property type="entry name" value="Acetyltransf_4"/>
    <property type="match status" value="1"/>
</dbReference>
<gene>
    <name evidence="1" type="ORF">FO442_12965</name>
</gene>
<dbReference type="AlphaFoldDB" id="A0A556MQ09"/>
<evidence type="ECO:0000313" key="2">
    <source>
        <dbReference type="Proteomes" id="UP000316008"/>
    </source>
</evidence>
<proteinExistence type="predicted"/>
<dbReference type="RefSeq" id="WP_144333627.1">
    <property type="nucleotide sequence ID" value="NZ_VLPL01000006.1"/>
</dbReference>
<keyword evidence="1" id="KW-0808">Transferase</keyword>
<name>A0A556MQ09_9FLAO</name>
<dbReference type="EMBL" id="VLPL01000006">
    <property type="protein sequence ID" value="TSJ41996.1"/>
    <property type="molecule type" value="Genomic_DNA"/>
</dbReference>
<organism evidence="1 2">
    <name type="scientific">Fluviicola chungangensis</name>
    <dbReference type="NCBI Taxonomy" id="2597671"/>
    <lineage>
        <taxon>Bacteria</taxon>
        <taxon>Pseudomonadati</taxon>
        <taxon>Bacteroidota</taxon>
        <taxon>Flavobacteriia</taxon>
        <taxon>Flavobacteriales</taxon>
        <taxon>Crocinitomicaceae</taxon>
        <taxon>Fluviicola</taxon>
    </lineage>
</organism>
<dbReference type="Proteomes" id="UP000316008">
    <property type="component" value="Unassembled WGS sequence"/>
</dbReference>
<accession>A0A556MQ09</accession>
<dbReference type="GO" id="GO:0016740">
    <property type="term" value="F:transferase activity"/>
    <property type="evidence" value="ECO:0007669"/>
    <property type="project" value="UniProtKB-KW"/>
</dbReference>
<dbReference type="Gene3D" id="3.40.630.30">
    <property type="match status" value="1"/>
</dbReference>
<sequence length="190" mass="22255">MSYAKYLNKTVYTLGNYAVTPLRESDIFLIKEWRNAQMDVLRQNKPISDAEQENYYQTVVKPGFEKENPAIMLFSLLRDDKCIGYGGLTNIHWQDKRIELSFLVAPERAKDPIIYEEDFTHFIELMKLITFRVLGFNRMFTETYDIRDHHISILESCGFVPEGRMRAHVCINGIFVDSLIHGILKKDYGF</sequence>
<keyword evidence="2" id="KW-1185">Reference proteome</keyword>
<evidence type="ECO:0000313" key="1">
    <source>
        <dbReference type="EMBL" id="TSJ41996.1"/>
    </source>
</evidence>
<protein>
    <submittedName>
        <fullName evidence="1">GNAT family N-acetyltransferase</fullName>
    </submittedName>
</protein>